<dbReference type="SUPFAM" id="SSF56645">
    <property type="entry name" value="Acyl-CoA dehydrogenase NM domain-like"/>
    <property type="match status" value="1"/>
</dbReference>
<dbReference type="PIRSF" id="PIRSF016578">
    <property type="entry name" value="HsaA"/>
    <property type="match status" value="1"/>
</dbReference>
<dbReference type="SUPFAM" id="SSF47203">
    <property type="entry name" value="Acyl-CoA dehydrogenase C-terminal domain-like"/>
    <property type="match status" value="1"/>
</dbReference>
<dbReference type="InterPro" id="IPR013107">
    <property type="entry name" value="Acyl-CoA_DH_C"/>
</dbReference>
<dbReference type="Gene3D" id="1.10.540.10">
    <property type="entry name" value="Acyl-CoA dehydrogenase/oxidase, N-terminal domain"/>
    <property type="match status" value="1"/>
</dbReference>
<feature type="domain" description="Acyl-CoA dehydrogenase/oxidase N-terminal" evidence="2">
    <location>
        <begin position="14"/>
        <end position="79"/>
    </location>
</feature>
<dbReference type="InterPro" id="IPR037069">
    <property type="entry name" value="AcylCoA_DH/ox_N_sf"/>
</dbReference>
<dbReference type="AlphaFoldDB" id="A0A919VP05"/>
<organism evidence="4 5">
    <name type="scientific">Winogradskya consettensis</name>
    <dbReference type="NCBI Taxonomy" id="113560"/>
    <lineage>
        <taxon>Bacteria</taxon>
        <taxon>Bacillati</taxon>
        <taxon>Actinomycetota</taxon>
        <taxon>Actinomycetes</taxon>
        <taxon>Micromonosporales</taxon>
        <taxon>Micromonosporaceae</taxon>
        <taxon>Winogradskya</taxon>
    </lineage>
</organism>
<evidence type="ECO:0000313" key="5">
    <source>
        <dbReference type="Proteomes" id="UP000680865"/>
    </source>
</evidence>
<dbReference type="GO" id="GO:0016627">
    <property type="term" value="F:oxidoreductase activity, acting on the CH-CH group of donors"/>
    <property type="evidence" value="ECO:0007669"/>
    <property type="project" value="InterPro"/>
</dbReference>
<keyword evidence="1" id="KW-0560">Oxidoreductase</keyword>
<evidence type="ECO:0008006" key="6">
    <source>
        <dbReference type="Google" id="ProtNLM"/>
    </source>
</evidence>
<keyword evidence="5" id="KW-1185">Reference proteome</keyword>
<dbReference type="InterPro" id="IPR046373">
    <property type="entry name" value="Acyl-CoA_Oxase/DH_mid-dom_sf"/>
</dbReference>
<protein>
    <recommendedName>
        <fullName evidence="6">Acyl-CoA dehydrogenase</fullName>
    </recommendedName>
</protein>
<reference evidence="4" key="1">
    <citation type="submission" date="2021-03" db="EMBL/GenBank/DDBJ databases">
        <title>Whole genome shotgun sequence of Actinoplanes consettensis NBRC 14913.</title>
        <authorList>
            <person name="Komaki H."/>
            <person name="Tamura T."/>
        </authorList>
    </citation>
    <scope>NUCLEOTIDE SEQUENCE</scope>
    <source>
        <strain evidence="4">NBRC 14913</strain>
    </source>
</reference>
<dbReference type="Gene3D" id="2.40.110.10">
    <property type="entry name" value="Butyryl-CoA Dehydrogenase, subunit A, domain 2"/>
    <property type="match status" value="1"/>
</dbReference>
<evidence type="ECO:0000259" key="2">
    <source>
        <dbReference type="Pfam" id="PF02771"/>
    </source>
</evidence>
<dbReference type="Proteomes" id="UP000680865">
    <property type="component" value="Unassembled WGS sequence"/>
</dbReference>
<accession>A0A919VP05</accession>
<dbReference type="EMBL" id="BOQP01000008">
    <property type="protein sequence ID" value="GIM70420.1"/>
    <property type="molecule type" value="Genomic_DNA"/>
</dbReference>
<evidence type="ECO:0000313" key="4">
    <source>
        <dbReference type="EMBL" id="GIM70420.1"/>
    </source>
</evidence>
<dbReference type="Pfam" id="PF08028">
    <property type="entry name" value="Acyl-CoA_dh_2"/>
    <property type="match status" value="1"/>
</dbReference>
<dbReference type="Pfam" id="PF02771">
    <property type="entry name" value="Acyl-CoA_dh_N"/>
    <property type="match status" value="1"/>
</dbReference>
<feature type="domain" description="Acyl-CoA dehydrogenase C-terminal" evidence="3">
    <location>
        <begin position="216"/>
        <end position="331"/>
    </location>
</feature>
<gene>
    <name evidence="4" type="ORF">Aco04nite_20210</name>
</gene>
<dbReference type="InterPro" id="IPR013786">
    <property type="entry name" value="AcylCoA_DH/ox_N"/>
</dbReference>
<evidence type="ECO:0000259" key="3">
    <source>
        <dbReference type="Pfam" id="PF08028"/>
    </source>
</evidence>
<evidence type="ECO:0000256" key="1">
    <source>
        <dbReference type="ARBA" id="ARBA00023002"/>
    </source>
</evidence>
<dbReference type="InterPro" id="IPR036250">
    <property type="entry name" value="AcylCo_DH-like_C"/>
</dbReference>
<dbReference type="GO" id="GO:0050660">
    <property type="term" value="F:flavin adenine dinucleotide binding"/>
    <property type="evidence" value="ECO:0007669"/>
    <property type="project" value="InterPro"/>
</dbReference>
<sequence length="352" mass="35918">MLNDIRALTPRIRELAPGIAATGTIPGALHSRLARTGVFRLAAPRWAGGVEADPLVTAGVLEELGWADGSVGWSVMVGAVAGLALGFLPQGVTAELLDDPGLAMAVVPEPAGRAIAVPGGFLVSGHWAVSGGAEHATWLSAGCLIGGVAVRQMLLPVTAVTVHHGEPAAGLRGAGAREFDVAGLFVPHTHSYALTDQPSDPGWLYTFPTRSLFAFGVAAVALGIARAAIDDVAERVRDTALGRDFAGVAVARATSLRDGGFAYLMSEMAAEGSDAVRRARLRLAIASAAQNAARAVDLVHDAAGKAELDLGDTLDRRLADVHAAARHEMVSDDVVAAAGAVLAGDEHAAAAL</sequence>
<dbReference type="Gene3D" id="1.20.140.10">
    <property type="entry name" value="Butyryl-CoA Dehydrogenase, subunit A, domain 3"/>
    <property type="match status" value="1"/>
</dbReference>
<dbReference type="InterPro" id="IPR009100">
    <property type="entry name" value="AcylCoA_DH/oxidase_NM_dom_sf"/>
</dbReference>
<proteinExistence type="predicted"/>
<dbReference type="RefSeq" id="WP_212996919.1">
    <property type="nucleotide sequence ID" value="NZ_BAAATW010000003.1"/>
</dbReference>
<comment type="caution">
    <text evidence="4">The sequence shown here is derived from an EMBL/GenBank/DDBJ whole genome shotgun (WGS) entry which is preliminary data.</text>
</comment>
<name>A0A919VP05_9ACTN</name>